<accession>A0AAN4ZSK9</accession>
<gene>
    <name evidence="2" type="ORF">PMAYCL1PPCAC_12600</name>
</gene>
<evidence type="ECO:0000313" key="2">
    <source>
        <dbReference type="EMBL" id="GMR42405.1"/>
    </source>
</evidence>
<feature type="non-terminal residue" evidence="2">
    <location>
        <position position="117"/>
    </location>
</feature>
<name>A0AAN4ZSK9_9BILA</name>
<dbReference type="Proteomes" id="UP001328107">
    <property type="component" value="Unassembled WGS sequence"/>
</dbReference>
<sequence length="117" mass="13347">DWPLFSRILELIFSLISISLFLLVIISLLRSAFFHRNLRCILITLSFFVISMNSLIVVMLISGFIRGGGIRHDLANPSITLLSPQQRFELFCFGLSSRLGYLYWMAFSAISLERSLA</sequence>
<feature type="non-terminal residue" evidence="2">
    <location>
        <position position="1"/>
    </location>
</feature>
<keyword evidence="1" id="KW-0812">Transmembrane</keyword>
<feature type="transmembrane region" description="Helical" evidence="1">
    <location>
        <begin position="41"/>
        <end position="68"/>
    </location>
</feature>
<proteinExistence type="predicted"/>
<reference evidence="3" key="1">
    <citation type="submission" date="2022-10" db="EMBL/GenBank/DDBJ databases">
        <title>Genome assembly of Pristionchus species.</title>
        <authorList>
            <person name="Yoshida K."/>
            <person name="Sommer R.J."/>
        </authorList>
    </citation>
    <scope>NUCLEOTIDE SEQUENCE [LARGE SCALE GENOMIC DNA]</scope>
    <source>
        <strain evidence="3">RS5460</strain>
    </source>
</reference>
<protein>
    <recommendedName>
        <fullName evidence="4">G protein-coupled receptor</fullName>
    </recommendedName>
</protein>
<comment type="caution">
    <text evidence="2">The sequence shown here is derived from an EMBL/GenBank/DDBJ whole genome shotgun (WGS) entry which is preliminary data.</text>
</comment>
<feature type="transmembrane region" description="Helical" evidence="1">
    <location>
        <begin position="12"/>
        <end position="29"/>
    </location>
</feature>
<evidence type="ECO:0000313" key="3">
    <source>
        <dbReference type="Proteomes" id="UP001328107"/>
    </source>
</evidence>
<dbReference type="AlphaFoldDB" id="A0AAN4ZSK9"/>
<evidence type="ECO:0000256" key="1">
    <source>
        <dbReference type="SAM" id="Phobius"/>
    </source>
</evidence>
<evidence type="ECO:0008006" key="4">
    <source>
        <dbReference type="Google" id="ProtNLM"/>
    </source>
</evidence>
<dbReference type="EMBL" id="BTRK01000003">
    <property type="protein sequence ID" value="GMR42405.1"/>
    <property type="molecule type" value="Genomic_DNA"/>
</dbReference>
<keyword evidence="3" id="KW-1185">Reference proteome</keyword>
<organism evidence="2 3">
    <name type="scientific">Pristionchus mayeri</name>
    <dbReference type="NCBI Taxonomy" id="1317129"/>
    <lineage>
        <taxon>Eukaryota</taxon>
        <taxon>Metazoa</taxon>
        <taxon>Ecdysozoa</taxon>
        <taxon>Nematoda</taxon>
        <taxon>Chromadorea</taxon>
        <taxon>Rhabditida</taxon>
        <taxon>Rhabditina</taxon>
        <taxon>Diplogasteromorpha</taxon>
        <taxon>Diplogasteroidea</taxon>
        <taxon>Neodiplogasteridae</taxon>
        <taxon>Pristionchus</taxon>
    </lineage>
</organism>
<keyword evidence="1" id="KW-1133">Transmembrane helix</keyword>
<keyword evidence="1" id="KW-0472">Membrane</keyword>